<dbReference type="AlphaFoldDB" id="A0A0F9JVI9"/>
<dbReference type="SUPFAM" id="SSF69765">
    <property type="entry name" value="IpsF-like"/>
    <property type="match status" value="1"/>
</dbReference>
<dbReference type="EMBL" id="LAZR01016802">
    <property type="protein sequence ID" value="KKM02933.1"/>
    <property type="molecule type" value="Genomic_DNA"/>
</dbReference>
<dbReference type="Gene3D" id="3.30.1330.50">
    <property type="entry name" value="2-C-methyl-D-erythritol 2,4-cyclodiphosphate synthase"/>
    <property type="match status" value="1"/>
</dbReference>
<sequence>MQRVGFGYDIHRLVKGRKLLLAGVFRYYA</sequence>
<protein>
    <recommendedName>
        <fullName evidence="2">2-C-methyl-D-erythritol 2,4-cyclodiphosphate synthase domain-containing protein</fullName>
    </recommendedName>
</protein>
<organism evidence="1">
    <name type="scientific">marine sediment metagenome</name>
    <dbReference type="NCBI Taxonomy" id="412755"/>
    <lineage>
        <taxon>unclassified sequences</taxon>
        <taxon>metagenomes</taxon>
        <taxon>ecological metagenomes</taxon>
    </lineage>
</organism>
<reference evidence="1" key="1">
    <citation type="journal article" date="2015" name="Nature">
        <title>Complex archaea that bridge the gap between prokaryotes and eukaryotes.</title>
        <authorList>
            <person name="Spang A."/>
            <person name="Saw J.H."/>
            <person name="Jorgensen S.L."/>
            <person name="Zaremba-Niedzwiedzka K."/>
            <person name="Martijn J."/>
            <person name="Lind A.E."/>
            <person name="van Eijk R."/>
            <person name="Schleper C."/>
            <person name="Guy L."/>
            <person name="Ettema T.J."/>
        </authorList>
    </citation>
    <scope>NUCLEOTIDE SEQUENCE</scope>
</reference>
<comment type="caution">
    <text evidence="1">The sequence shown here is derived from an EMBL/GenBank/DDBJ whole genome shotgun (WGS) entry which is preliminary data.</text>
</comment>
<gene>
    <name evidence="1" type="ORF">LCGC14_1779440</name>
</gene>
<name>A0A0F9JVI9_9ZZZZ</name>
<proteinExistence type="predicted"/>
<evidence type="ECO:0000313" key="1">
    <source>
        <dbReference type="EMBL" id="KKM02933.1"/>
    </source>
</evidence>
<dbReference type="InterPro" id="IPR036571">
    <property type="entry name" value="MECDP_synthase_sf"/>
</dbReference>
<accession>A0A0F9JVI9</accession>
<evidence type="ECO:0008006" key="2">
    <source>
        <dbReference type="Google" id="ProtNLM"/>
    </source>
</evidence>
<dbReference type="GO" id="GO:0008685">
    <property type="term" value="F:2-C-methyl-D-erythritol 2,4-cyclodiphosphate synthase activity"/>
    <property type="evidence" value="ECO:0007669"/>
    <property type="project" value="InterPro"/>
</dbReference>
<dbReference type="GO" id="GO:0016114">
    <property type="term" value="P:terpenoid biosynthetic process"/>
    <property type="evidence" value="ECO:0007669"/>
    <property type="project" value="InterPro"/>
</dbReference>